<keyword evidence="2" id="KW-1185">Reference proteome</keyword>
<dbReference type="AlphaFoldDB" id="A0AAD3HD30"/>
<proteinExistence type="predicted"/>
<organism evidence="1 2">
    <name type="scientific">Chaetoceros tenuissimus</name>
    <dbReference type="NCBI Taxonomy" id="426638"/>
    <lineage>
        <taxon>Eukaryota</taxon>
        <taxon>Sar</taxon>
        <taxon>Stramenopiles</taxon>
        <taxon>Ochrophyta</taxon>
        <taxon>Bacillariophyta</taxon>
        <taxon>Coscinodiscophyceae</taxon>
        <taxon>Chaetocerotophycidae</taxon>
        <taxon>Chaetocerotales</taxon>
        <taxon>Chaetocerotaceae</taxon>
        <taxon>Chaetoceros</taxon>
    </lineage>
</organism>
<protein>
    <submittedName>
        <fullName evidence="1">Uncharacterized protein</fullName>
    </submittedName>
</protein>
<reference evidence="1 2" key="1">
    <citation type="journal article" date="2021" name="Sci. Rep.">
        <title>The genome of the diatom Chaetoceros tenuissimus carries an ancient integrated fragment of an extant virus.</title>
        <authorList>
            <person name="Hongo Y."/>
            <person name="Kimura K."/>
            <person name="Takaki Y."/>
            <person name="Yoshida Y."/>
            <person name="Baba S."/>
            <person name="Kobayashi G."/>
            <person name="Nagasaki K."/>
            <person name="Hano T."/>
            <person name="Tomaru Y."/>
        </authorList>
    </citation>
    <scope>NUCLEOTIDE SEQUENCE [LARGE SCALE GENOMIC DNA]</scope>
    <source>
        <strain evidence="1 2">NIES-3715</strain>
    </source>
</reference>
<accession>A0AAD3HD30</accession>
<gene>
    <name evidence="1" type="ORF">CTEN210_15262</name>
</gene>
<evidence type="ECO:0000313" key="2">
    <source>
        <dbReference type="Proteomes" id="UP001054902"/>
    </source>
</evidence>
<name>A0AAD3HD30_9STRA</name>
<dbReference type="EMBL" id="BLLK01000062">
    <property type="protein sequence ID" value="GFH58786.1"/>
    <property type="molecule type" value="Genomic_DNA"/>
</dbReference>
<dbReference type="Proteomes" id="UP001054902">
    <property type="component" value="Unassembled WGS sequence"/>
</dbReference>
<comment type="caution">
    <text evidence="1">The sequence shown here is derived from an EMBL/GenBank/DDBJ whole genome shotgun (WGS) entry which is preliminary data.</text>
</comment>
<evidence type="ECO:0000313" key="1">
    <source>
        <dbReference type="EMBL" id="GFH58786.1"/>
    </source>
</evidence>
<sequence length="363" mass="41771">MEDLVNTAVQQLQENHFSETRLSLSGCDSTVDSIWPSLQTSGQDLSTFLDCLHSRIHDLEESSRILLLSRLRRIMEISILHHDTMRTLPTRALANLCPNIRCFRIERCKVLSNIQSLFLEFGNIWMLQLHDCPQITSLDFITNCPLNHMHISHLSIRNCGLVSALEQKKIDYNSERSSKRQRRESKTNDPSYTQDIWTRAFSVLSQTTSNHVELSITKCENMFSIPSSIRLLASKITLLHLTNLINLTHLTSEIGSMQQLEVFLLLDTAIKHLPMEIGRLGINCLVQVSGKELISPPKCFLGSMHALRKYFTKKKFRIWRGFIRLSILLRYARNRAIERLYKPGGKGYIKCRESFESKASEHS</sequence>
<dbReference type="SUPFAM" id="SSF52047">
    <property type="entry name" value="RNI-like"/>
    <property type="match status" value="1"/>
</dbReference>